<accession>A0A1F4Q074</accession>
<dbReference type="FunFam" id="3.40.1280.10:FF:000001">
    <property type="entry name" value="tRNA (guanine-N(1)-)-methyltransferase"/>
    <property type="match status" value="1"/>
</dbReference>
<sequence>MFQGPLSESLLKKAQEKGLIVFNLVNIRDFTTDKHKTADDSPYGGGAGMVMKVDVIAKAIENTKKNSELLPAGRHGRTPNSEHRTILLCPTGKLLTQEKVLEFSKLKNLTLICGHYEGIDERVRELVDEEISIGDYVLTGGELPAMILIDAVARHIPGVVKEEESVIKDSFFEGLLDHPSYTKPEEFEGKKIPEVLTSGHHKDIERWRRKESLRKTLYQRPDLLAKFTPSAEDRSLLNEIIQND</sequence>
<dbReference type="SUPFAM" id="SSF75217">
    <property type="entry name" value="alpha/beta knot"/>
    <property type="match status" value="1"/>
</dbReference>
<evidence type="ECO:0000313" key="19">
    <source>
        <dbReference type="EMBL" id="OGB89338.1"/>
    </source>
</evidence>
<reference evidence="19 20" key="1">
    <citation type="journal article" date="2016" name="Nat. Commun.">
        <title>Thousands of microbial genomes shed light on interconnected biogeochemical processes in an aquifer system.</title>
        <authorList>
            <person name="Anantharaman K."/>
            <person name="Brown C.T."/>
            <person name="Hug L.A."/>
            <person name="Sharon I."/>
            <person name="Castelle C.J."/>
            <person name="Probst A.J."/>
            <person name="Thomas B.C."/>
            <person name="Singh A."/>
            <person name="Wilkins M.J."/>
            <person name="Karaoz U."/>
            <person name="Brodie E.L."/>
            <person name="Williams K.H."/>
            <person name="Hubbard S.S."/>
            <person name="Banfield J.F."/>
        </authorList>
    </citation>
    <scope>NUCLEOTIDE SEQUENCE [LARGE SCALE GENOMIC DNA]</scope>
</reference>
<dbReference type="InterPro" id="IPR023148">
    <property type="entry name" value="tRNA_m1G_MeTrfase_C_sf"/>
</dbReference>
<evidence type="ECO:0000256" key="4">
    <source>
        <dbReference type="ARBA" id="ARBA00011738"/>
    </source>
</evidence>
<feature type="binding site" evidence="15 16">
    <location>
        <position position="114"/>
    </location>
    <ligand>
        <name>S-adenosyl-L-methionine</name>
        <dbReference type="ChEBI" id="CHEBI:59789"/>
    </ligand>
</feature>
<evidence type="ECO:0000256" key="3">
    <source>
        <dbReference type="ARBA" id="ARBA00007630"/>
    </source>
</evidence>
<evidence type="ECO:0000256" key="10">
    <source>
        <dbReference type="ARBA" id="ARBA00022691"/>
    </source>
</evidence>
<evidence type="ECO:0000256" key="7">
    <source>
        <dbReference type="ARBA" id="ARBA00022490"/>
    </source>
</evidence>
<keyword evidence="9 15" id="KW-0808">Transferase</keyword>
<dbReference type="PANTHER" id="PTHR46417">
    <property type="entry name" value="TRNA (GUANINE-N(1)-)-METHYLTRANSFERASE"/>
    <property type="match status" value="1"/>
</dbReference>
<dbReference type="EMBL" id="METM01000027">
    <property type="protein sequence ID" value="OGB89338.1"/>
    <property type="molecule type" value="Genomic_DNA"/>
</dbReference>
<evidence type="ECO:0000256" key="15">
    <source>
        <dbReference type="HAMAP-Rule" id="MF_00605"/>
    </source>
</evidence>
<feature type="binding site" evidence="15 16">
    <location>
        <begin position="133"/>
        <end position="138"/>
    </location>
    <ligand>
        <name>S-adenosyl-L-methionine</name>
        <dbReference type="ChEBI" id="CHEBI:59789"/>
    </ligand>
</feature>
<evidence type="ECO:0000256" key="13">
    <source>
        <dbReference type="ARBA" id="ARBA00033392"/>
    </source>
</evidence>
<dbReference type="Gene3D" id="1.10.1270.20">
    <property type="entry name" value="tRNA(m1g37)methyltransferase, domain 2"/>
    <property type="match status" value="1"/>
</dbReference>
<dbReference type="NCBIfam" id="NF000648">
    <property type="entry name" value="PRK00026.1"/>
    <property type="match status" value="1"/>
</dbReference>
<dbReference type="GO" id="GO:0052906">
    <property type="term" value="F:tRNA (guanine(37)-N1)-methyltransferase activity"/>
    <property type="evidence" value="ECO:0007669"/>
    <property type="project" value="UniProtKB-UniRule"/>
</dbReference>
<evidence type="ECO:0000259" key="18">
    <source>
        <dbReference type="Pfam" id="PF01746"/>
    </source>
</evidence>
<dbReference type="NCBIfam" id="TIGR00088">
    <property type="entry name" value="trmD"/>
    <property type="match status" value="1"/>
</dbReference>
<organism evidence="19 20">
    <name type="scientific">candidate division WOR-1 bacterium RIFCSPHIGHO2_01_FULL_53_15</name>
    <dbReference type="NCBI Taxonomy" id="1802564"/>
    <lineage>
        <taxon>Bacteria</taxon>
        <taxon>Bacillati</taxon>
        <taxon>Saganbacteria</taxon>
    </lineage>
</organism>
<dbReference type="HAMAP" id="MF_00605">
    <property type="entry name" value="TrmD"/>
    <property type="match status" value="1"/>
</dbReference>
<keyword evidence="7 15" id="KW-0963">Cytoplasm</keyword>
<evidence type="ECO:0000256" key="14">
    <source>
        <dbReference type="ARBA" id="ARBA00047783"/>
    </source>
</evidence>
<evidence type="ECO:0000256" key="17">
    <source>
        <dbReference type="RuleBase" id="RU003464"/>
    </source>
</evidence>
<dbReference type="FunFam" id="1.10.1270.20:FF:000001">
    <property type="entry name" value="tRNA (guanine-N(1)-)-methyltransferase"/>
    <property type="match status" value="1"/>
</dbReference>
<evidence type="ECO:0000256" key="11">
    <source>
        <dbReference type="ARBA" id="ARBA00022694"/>
    </source>
</evidence>
<evidence type="ECO:0000256" key="16">
    <source>
        <dbReference type="PIRSR" id="PIRSR000386-1"/>
    </source>
</evidence>
<dbReference type="Proteomes" id="UP000178724">
    <property type="component" value="Unassembled WGS sequence"/>
</dbReference>
<comment type="subunit">
    <text evidence="4 15 17">Homodimer.</text>
</comment>
<comment type="subcellular location">
    <subcellularLocation>
        <location evidence="2 15 17">Cytoplasm</location>
    </subcellularLocation>
</comment>
<keyword evidence="8 15" id="KW-0489">Methyltransferase</keyword>
<proteinExistence type="inferred from homology"/>
<comment type="similarity">
    <text evidence="3 15 17">Belongs to the RNA methyltransferase TrmD family.</text>
</comment>
<dbReference type="InterPro" id="IPR029026">
    <property type="entry name" value="tRNA_m1G_MTases_N"/>
</dbReference>
<dbReference type="InterPro" id="IPR029028">
    <property type="entry name" value="Alpha/beta_knot_MTases"/>
</dbReference>
<dbReference type="Pfam" id="PF01746">
    <property type="entry name" value="tRNA_m1G_MT"/>
    <property type="match status" value="1"/>
</dbReference>
<gene>
    <name evidence="15" type="primary">trmD</name>
    <name evidence="19" type="ORF">A2625_03695</name>
</gene>
<evidence type="ECO:0000313" key="20">
    <source>
        <dbReference type="Proteomes" id="UP000178724"/>
    </source>
</evidence>
<dbReference type="GO" id="GO:0002939">
    <property type="term" value="P:tRNA N1-guanine methylation"/>
    <property type="evidence" value="ECO:0007669"/>
    <property type="project" value="TreeGrafter"/>
</dbReference>
<dbReference type="PIRSF" id="PIRSF000386">
    <property type="entry name" value="tRNA_mtase"/>
    <property type="match status" value="1"/>
</dbReference>
<comment type="function">
    <text evidence="1 15 17">Specifically methylates guanosine-37 in various tRNAs.</text>
</comment>
<keyword evidence="10 15" id="KW-0949">S-adenosyl-L-methionine</keyword>
<dbReference type="GO" id="GO:0005829">
    <property type="term" value="C:cytosol"/>
    <property type="evidence" value="ECO:0007669"/>
    <property type="project" value="TreeGrafter"/>
</dbReference>
<protein>
    <recommendedName>
        <fullName evidence="6 15">tRNA (guanine-N(1)-)-methyltransferase</fullName>
        <ecNumber evidence="5 15">2.1.1.228</ecNumber>
    </recommendedName>
    <alternativeName>
        <fullName evidence="12 15">M1G-methyltransferase</fullName>
    </alternativeName>
    <alternativeName>
        <fullName evidence="13 15">tRNA [GM37] methyltransferase</fullName>
    </alternativeName>
</protein>
<evidence type="ECO:0000256" key="6">
    <source>
        <dbReference type="ARBA" id="ARBA00014679"/>
    </source>
</evidence>
<comment type="caution">
    <text evidence="19">The sequence shown here is derived from an EMBL/GenBank/DDBJ whole genome shotgun (WGS) entry which is preliminary data.</text>
</comment>
<name>A0A1F4Q074_UNCSA</name>
<feature type="domain" description="tRNA methyltransferase TRMD/TRM10-type" evidence="18">
    <location>
        <begin position="1"/>
        <end position="225"/>
    </location>
</feature>
<evidence type="ECO:0000256" key="9">
    <source>
        <dbReference type="ARBA" id="ARBA00022679"/>
    </source>
</evidence>
<dbReference type="Gene3D" id="3.40.1280.10">
    <property type="match status" value="1"/>
</dbReference>
<evidence type="ECO:0000256" key="2">
    <source>
        <dbReference type="ARBA" id="ARBA00004496"/>
    </source>
</evidence>
<dbReference type="InterPro" id="IPR016009">
    <property type="entry name" value="tRNA_MeTrfase_TRMD/TRM10"/>
</dbReference>
<dbReference type="CDD" id="cd18080">
    <property type="entry name" value="TrmD-like"/>
    <property type="match status" value="1"/>
</dbReference>
<evidence type="ECO:0000256" key="1">
    <source>
        <dbReference type="ARBA" id="ARBA00002634"/>
    </source>
</evidence>
<keyword evidence="11 15" id="KW-0819">tRNA processing</keyword>
<dbReference type="AlphaFoldDB" id="A0A1F4Q074"/>
<dbReference type="InterPro" id="IPR002649">
    <property type="entry name" value="tRNA_m1G_MeTrfase_TrmD"/>
</dbReference>
<evidence type="ECO:0000256" key="12">
    <source>
        <dbReference type="ARBA" id="ARBA00029736"/>
    </source>
</evidence>
<dbReference type="EC" id="2.1.1.228" evidence="5 15"/>
<evidence type="ECO:0000256" key="8">
    <source>
        <dbReference type="ARBA" id="ARBA00022603"/>
    </source>
</evidence>
<evidence type="ECO:0000256" key="5">
    <source>
        <dbReference type="ARBA" id="ARBA00012807"/>
    </source>
</evidence>
<comment type="catalytic activity">
    <reaction evidence="14 15 17">
        <text>guanosine(37) in tRNA + S-adenosyl-L-methionine = N(1)-methylguanosine(37) in tRNA + S-adenosyl-L-homocysteine + H(+)</text>
        <dbReference type="Rhea" id="RHEA:36899"/>
        <dbReference type="Rhea" id="RHEA-COMP:10145"/>
        <dbReference type="Rhea" id="RHEA-COMP:10147"/>
        <dbReference type="ChEBI" id="CHEBI:15378"/>
        <dbReference type="ChEBI" id="CHEBI:57856"/>
        <dbReference type="ChEBI" id="CHEBI:59789"/>
        <dbReference type="ChEBI" id="CHEBI:73542"/>
        <dbReference type="ChEBI" id="CHEBI:74269"/>
        <dbReference type="EC" id="2.1.1.228"/>
    </reaction>
</comment>
<dbReference type="PANTHER" id="PTHR46417:SF1">
    <property type="entry name" value="TRNA (GUANINE-N(1)-)-METHYLTRANSFERASE"/>
    <property type="match status" value="1"/>
</dbReference>